<name>A0A3N0X7I7_9FLAO</name>
<evidence type="ECO:0000313" key="2">
    <source>
        <dbReference type="Proteomes" id="UP000267623"/>
    </source>
</evidence>
<organism evidence="1 2">
    <name type="scientific">Epilithonimonas hominis</name>
    <dbReference type="NCBI Taxonomy" id="420404"/>
    <lineage>
        <taxon>Bacteria</taxon>
        <taxon>Pseudomonadati</taxon>
        <taxon>Bacteroidota</taxon>
        <taxon>Flavobacteriia</taxon>
        <taxon>Flavobacteriales</taxon>
        <taxon>Weeksellaceae</taxon>
        <taxon>Chryseobacterium group</taxon>
        <taxon>Epilithonimonas</taxon>
    </lineage>
</organism>
<accession>A0A3N0X7I7</accession>
<gene>
    <name evidence="1" type="ORF">EGH73_09785</name>
</gene>
<evidence type="ECO:0000313" key="1">
    <source>
        <dbReference type="EMBL" id="ROI13125.1"/>
    </source>
</evidence>
<sequence>MGFHIVNLNNGVLEHEYIRTEKELAFSDKIKEDTIIYQGEENWKPVRVGDSEKYKDYCNLDFRAGMKAQQLFKEQARRESLMLEEINQDVDSFANYKLDKTTRYKRGDFLVRNYRNLEIEVKCKRFYPDKNPKVFYFNVQDLMKHSNMQESSQTPIILAIYERSKDGGIIEEPNFVSIDMINKNKNKLKIEPTNNEDCYKIPISYLKKGFGFIKEFSW</sequence>
<dbReference type="Proteomes" id="UP000267623">
    <property type="component" value="Unassembled WGS sequence"/>
</dbReference>
<dbReference type="RefSeq" id="WP_123281681.1">
    <property type="nucleotide sequence ID" value="NZ_RJTU01000062.1"/>
</dbReference>
<proteinExistence type="predicted"/>
<dbReference type="AlphaFoldDB" id="A0A3N0X7I7"/>
<comment type="caution">
    <text evidence="1">The sequence shown here is derived from an EMBL/GenBank/DDBJ whole genome shotgun (WGS) entry which is preliminary data.</text>
</comment>
<dbReference type="EMBL" id="RJTU01000062">
    <property type="protein sequence ID" value="ROI13125.1"/>
    <property type="molecule type" value="Genomic_DNA"/>
</dbReference>
<reference evidence="2" key="1">
    <citation type="submission" date="2018-11" db="EMBL/GenBank/DDBJ databases">
        <title>Proposal to divide the Flavobacteriaceae and reorganize its genera based on Amino Acid Identity values calculated from whole genome sequences.</title>
        <authorList>
            <person name="Nicholson A.C."/>
            <person name="Gulvik C.A."/>
            <person name="Whitney A.M."/>
            <person name="Humrighouse B.W."/>
            <person name="Bell M."/>
            <person name="Holmes B."/>
            <person name="Steigerwalt A."/>
            <person name="Villarma A."/>
            <person name="Sheth M."/>
            <person name="Batra D."/>
            <person name="Pryor J."/>
            <person name="Bernardet J.-F."/>
            <person name="Hugo C."/>
            <person name="Kampfer P."/>
            <person name="Newman J."/>
            <person name="Mcquiston J."/>
        </authorList>
    </citation>
    <scope>NUCLEOTIDE SEQUENCE [LARGE SCALE GENOMIC DNA]</scope>
    <source>
        <strain evidence="2">DSM 22165</strain>
    </source>
</reference>
<protein>
    <submittedName>
        <fullName evidence="1">Uncharacterized protein</fullName>
    </submittedName>
</protein>